<feature type="transmembrane region" description="Helical" evidence="1">
    <location>
        <begin position="6"/>
        <end position="29"/>
    </location>
</feature>
<comment type="caution">
    <text evidence="2">The sequence shown here is derived from an EMBL/GenBank/DDBJ whole genome shotgun (WGS) entry which is preliminary data.</text>
</comment>
<feature type="transmembrane region" description="Helical" evidence="1">
    <location>
        <begin position="105"/>
        <end position="126"/>
    </location>
</feature>
<evidence type="ECO:0000313" key="2">
    <source>
        <dbReference type="EMBL" id="KGM08226.1"/>
    </source>
</evidence>
<dbReference type="EMBL" id="JRQD01000001">
    <property type="protein sequence ID" value="KGM08226.1"/>
    <property type="molecule type" value="Genomic_DNA"/>
</dbReference>
<dbReference type="Proteomes" id="UP000029999">
    <property type="component" value="Unassembled WGS sequence"/>
</dbReference>
<keyword evidence="1" id="KW-1133">Transmembrane helix</keyword>
<keyword evidence="1" id="KW-0812">Transmembrane</keyword>
<evidence type="ECO:0000313" key="3">
    <source>
        <dbReference type="Proteomes" id="UP000029999"/>
    </source>
</evidence>
<dbReference type="RefSeq" id="WP_281085122.1">
    <property type="nucleotide sequence ID" value="NZ_JRQD01000001.1"/>
</dbReference>
<organism evidence="2 3">
    <name type="scientific">Methylophaga thiooxydans</name>
    <dbReference type="NCBI Taxonomy" id="392484"/>
    <lineage>
        <taxon>Bacteria</taxon>
        <taxon>Pseudomonadati</taxon>
        <taxon>Pseudomonadota</taxon>
        <taxon>Gammaproteobacteria</taxon>
        <taxon>Thiotrichales</taxon>
        <taxon>Piscirickettsiaceae</taxon>
        <taxon>Methylophaga</taxon>
    </lineage>
</organism>
<dbReference type="STRING" id="392484.LP43_0649"/>
<accession>A0A0A0BJW2</accession>
<evidence type="ECO:0000256" key="1">
    <source>
        <dbReference type="SAM" id="Phobius"/>
    </source>
</evidence>
<reference evidence="2 3" key="1">
    <citation type="submission" date="2014-09" db="EMBL/GenBank/DDBJ databases">
        <authorList>
            <person name="Grob C."/>
            <person name="Taubert M."/>
            <person name="Howat A.M."/>
            <person name="Burns O.J."/>
            <person name="Dixon J.L."/>
            <person name="Chen Y."/>
            <person name="Murrell J.C."/>
        </authorList>
    </citation>
    <scope>NUCLEOTIDE SEQUENCE [LARGE SCALE GENOMIC DNA]</scope>
    <source>
        <strain evidence="2">L4</strain>
    </source>
</reference>
<name>A0A0A0BJW2_9GAMM</name>
<feature type="transmembrane region" description="Helical" evidence="1">
    <location>
        <begin position="73"/>
        <end position="93"/>
    </location>
</feature>
<sequence>MDHNWPLSLAGSAADTLLLLCVSWVLLYFRGMTSRFVQTATAMAGTGSIMGVIGLPIFWLFRQVEPQGQLTSVVLLFVLILIFWSLFVTAHIFRNALEIRPGMAAIVTVLYTIVSLVVVGLALSGAA</sequence>
<gene>
    <name evidence="2" type="ORF">LP43_0649</name>
</gene>
<keyword evidence="1" id="KW-0472">Membrane</keyword>
<feature type="transmembrane region" description="Helical" evidence="1">
    <location>
        <begin position="41"/>
        <end position="61"/>
    </location>
</feature>
<protein>
    <submittedName>
        <fullName evidence="2">Uncharacterized protein</fullName>
    </submittedName>
</protein>
<proteinExistence type="predicted"/>
<dbReference type="AlphaFoldDB" id="A0A0A0BJW2"/>